<dbReference type="GO" id="GO:0012507">
    <property type="term" value="C:ER to Golgi transport vesicle membrane"/>
    <property type="evidence" value="ECO:0007669"/>
    <property type="project" value="TreeGrafter"/>
</dbReference>
<evidence type="ECO:0000256" key="6">
    <source>
        <dbReference type="ARBA" id="ARBA00022989"/>
    </source>
</evidence>
<evidence type="ECO:0000259" key="11">
    <source>
        <dbReference type="Pfam" id="PF05008"/>
    </source>
</evidence>
<evidence type="ECO:0000256" key="10">
    <source>
        <dbReference type="SAM" id="Phobius"/>
    </source>
</evidence>
<feature type="coiled-coil region" evidence="9">
    <location>
        <begin position="34"/>
        <end position="87"/>
    </location>
</feature>
<dbReference type="Pfam" id="PF05008">
    <property type="entry name" value="V-SNARE"/>
    <property type="match status" value="1"/>
</dbReference>
<dbReference type="SUPFAM" id="SSF47661">
    <property type="entry name" value="t-snare proteins"/>
    <property type="match status" value="1"/>
</dbReference>
<dbReference type="GO" id="GO:0000149">
    <property type="term" value="F:SNARE binding"/>
    <property type="evidence" value="ECO:0007669"/>
    <property type="project" value="TreeGrafter"/>
</dbReference>
<evidence type="ECO:0000256" key="4">
    <source>
        <dbReference type="ARBA" id="ARBA00022692"/>
    </source>
</evidence>
<accession>A0A1V9YZ59</accession>
<dbReference type="Gene3D" id="1.20.5.110">
    <property type="match status" value="1"/>
</dbReference>
<dbReference type="OrthoDB" id="430637at2759"/>
<feature type="transmembrane region" description="Helical" evidence="10">
    <location>
        <begin position="184"/>
        <end position="205"/>
    </location>
</feature>
<dbReference type="STRING" id="1202772.A0A1V9YZ59"/>
<comment type="subcellular location">
    <subcellularLocation>
        <location evidence="1">Membrane</location>
        <topology evidence="1">Single-pass type IV membrane protein</topology>
    </subcellularLocation>
</comment>
<dbReference type="Proteomes" id="UP000243579">
    <property type="component" value="Unassembled WGS sequence"/>
</dbReference>
<comment type="similarity">
    <text evidence="2">Belongs to the VTI1 family.</text>
</comment>
<name>A0A1V9YZ59_ACHHY</name>
<keyword evidence="8 10" id="KW-0472">Membrane</keyword>
<gene>
    <name evidence="12" type="ORF">ACHHYP_05003</name>
</gene>
<keyword evidence="3" id="KW-0813">Transport</keyword>
<organism evidence="12 13">
    <name type="scientific">Achlya hypogyna</name>
    <name type="common">Oomycete</name>
    <name type="synonym">Protoachlya hypogyna</name>
    <dbReference type="NCBI Taxonomy" id="1202772"/>
    <lineage>
        <taxon>Eukaryota</taxon>
        <taxon>Sar</taxon>
        <taxon>Stramenopiles</taxon>
        <taxon>Oomycota</taxon>
        <taxon>Saprolegniomycetes</taxon>
        <taxon>Saprolegniales</taxon>
        <taxon>Achlyaceae</taxon>
        <taxon>Achlya</taxon>
    </lineage>
</organism>
<dbReference type="GO" id="GO:0006906">
    <property type="term" value="P:vesicle fusion"/>
    <property type="evidence" value="ECO:0007669"/>
    <property type="project" value="TreeGrafter"/>
</dbReference>
<feature type="domain" description="Vesicle transport v-SNARE N-terminal" evidence="11">
    <location>
        <begin position="1"/>
        <end position="90"/>
    </location>
</feature>
<evidence type="ECO:0000256" key="3">
    <source>
        <dbReference type="ARBA" id="ARBA00022448"/>
    </source>
</evidence>
<dbReference type="AlphaFoldDB" id="A0A1V9YZ59"/>
<dbReference type="InterPro" id="IPR038407">
    <property type="entry name" value="v-SNARE_N_sf"/>
</dbReference>
<sequence>MTESFQEYYETFKELRTEAMSIIKEMPSAAPNRREQLERDARNRIEEVERYLRILDQEAKGGDAQMKRKMQAQIRSCHSDLEKLNNNLVKALLLGNAQERRAVPVTGTAGDPHAHQERLDRTGAYLSEAKNIIGETQAVGINIDNNLMVQREQLERAQENVKETRADAQEAGVHLASLRRKNMVSILLMWVVIFGLSVAILVRILKMLGAI</sequence>
<dbReference type="GO" id="GO:0005794">
    <property type="term" value="C:Golgi apparatus"/>
    <property type="evidence" value="ECO:0007669"/>
    <property type="project" value="TreeGrafter"/>
</dbReference>
<dbReference type="GO" id="GO:0005789">
    <property type="term" value="C:endoplasmic reticulum membrane"/>
    <property type="evidence" value="ECO:0007669"/>
    <property type="project" value="TreeGrafter"/>
</dbReference>
<dbReference type="GO" id="GO:0005484">
    <property type="term" value="F:SNAP receptor activity"/>
    <property type="evidence" value="ECO:0007669"/>
    <property type="project" value="TreeGrafter"/>
</dbReference>
<dbReference type="Gene3D" id="1.20.58.400">
    <property type="entry name" value="t-snare proteins"/>
    <property type="match status" value="1"/>
</dbReference>
<comment type="caution">
    <text evidence="12">The sequence shown here is derived from an EMBL/GenBank/DDBJ whole genome shotgun (WGS) entry which is preliminary data.</text>
</comment>
<dbReference type="EMBL" id="JNBR01000559">
    <property type="protein sequence ID" value="OQR91026.1"/>
    <property type="molecule type" value="Genomic_DNA"/>
</dbReference>
<feature type="coiled-coil region" evidence="9">
    <location>
        <begin position="147"/>
        <end position="174"/>
    </location>
</feature>
<evidence type="ECO:0000256" key="2">
    <source>
        <dbReference type="ARBA" id="ARBA00006108"/>
    </source>
</evidence>
<evidence type="ECO:0000256" key="7">
    <source>
        <dbReference type="ARBA" id="ARBA00023054"/>
    </source>
</evidence>
<dbReference type="GO" id="GO:0006886">
    <property type="term" value="P:intracellular protein transport"/>
    <property type="evidence" value="ECO:0007669"/>
    <property type="project" value="InterPro"/>
</dbReference>
<keyword evidence="5" id="KW-0653">Protein transport</keyword>
<reference evidence="12 13" key="1">
    <citation type="journal article" date="2014" name="Genome Biol. Evol.">
        <title>The secreted proteins of Achlya hypogyna and Thraustotheca clavata identify the ancestral oomycete secretome and reveal gene acquisitions by horizontal gene transfer.</title>
        <authorList>
            <person name="Misner I."/>
            <person name="Blouin N."/>
            <person name="Leonard G."/>
            <person name="Richards T.A."/>
            <person name="Lane C.E."/>
        </authorList>
    </citation>
    <scope>NUCLEOTIDE SEQUENCE [LARGE SCALE GENOMIC DNA]</scope>
    <source>
        <strain evidence="12 13">ATCC 48635</strain>
    </source>
</reference>
<proteinExistence type="inferred from homology"/>
<dbReference type="PANTHER" id="PTHR21230">
    <property type="entry name" value="VESICLE TRANSPORT V-SNARE PROTEIN VTI1-RELATED"/>
    <property type="match status" value="1"/>
</dbReference>
<keyword evidence="7 9" id="KW-0175">Coiled coil</keyword>
<keyword evidence="6 10" id="KW-1133">Transmembrane helix</keyword>
<keyword evidence="13" id="KW-1185">Reference proteome</keyword>
<dbReference type="SUPFAM" id="SSF58038">
    <property type="entry name" value="SNARE fusion complex"/>
    <property type="match status" value="1"/>
</dbReference>
<evidence type="ECO:0000313" key="12">
    <source>
        <dbReference type="EMBL" id="OQR91026.1"/>
    </source>
</evidence>
<dbReference type="PANTHER" id="PTHR21230:SF94">
    <property type="entry name" value="T-SNARE COILED-COIL HOMOLOGY DOMAIN-CONTAINING PROTEIN"/>
    <property type="match status" value="1"/>
</dbReference>
<dbReference type="InterPro" id="IPR010989">
    <property type="entry name" value="SNARE"/>
</dbReference>
<evidence type="ECO:0000256" key="1">
    <source>
        <dbReference type="ARBA" id="ARBA00004211"/>
    </source>
</evidence>
<evidence type="ECO:0000256" key="5">
    <source>
        <dbReference type="ARBA" id="ARBA00022927"/>
    </source>
</evidence>
<evidence type="ECO:0000256" key="9">
    <source>
        <dbReference type="SAM" id="Coils"/>
    </source>
</evidence>
<dbReference type="GO" id="GO:0031902">
    <property type="term" value="C:late endosome membrane"/>
    <property type="evidence" value="ECO:0007669"/>
    <property type="project" value="TreeGrafter"/>
</dbReference>
<dbReference type="InterPro" id="IPR007705">
    <property type="entry name" value="Vesicle_trsprt_v-SNARE_N"/>
</dbReference>
<evidence type="ECO:0000256" key="8">
    <source>
        <dbReference type="ARBA" id="ARBA00023136"/>
    </source>
</evidence>
<dbReference type="GO" id="GO:0031201">
    <property type="term" value="C:SNARE complex"/>
    <property type="evidence" value="ECO:0007669"/>
    <property type="project" value="TreeGrafter"/>
</dbReference>
<protein>
    <recommendedName>
        <fullName evidence="11">Vesicle transport v-SNARE N-terminal domain-containing protein</fullName>
    </recommendedName>
</protein>
<evidence type="ECO:0000313" key="13">
    <source>
        <dbReference type="Proteomes" id="UP000243579"/>
    </source>
</evidence>
<keyword evidence="4 10" id="KW-0812">Transmembrane</keyword>